<dbReference type="Proteomes" id="UP000195880">
    <property type="component" value="Chromosome"/>
</dbReference>
<organism evidence="2 3">
    <name type="scientific">Streptomyces alboflavus</name>
    <dbReference type="NCBI Taxonomy" id="67267"/>
    <lineage>
        <taxon>Bacteria</taxon>
        <taxon>Bacillati</taxon>
        <taxon>Actinomycetota</taxon>
        <taxon>Actinomycetes</taxon>
        <taxon>Kitasatosporales</taxon>
        <taxon>Streptomycetaceae</taxon>
        <taxon>Streptomyces</taxon>
    </lineage>
</organism>
<dbReference type="STRING" id="67267.GCA_000716675_04812"/>
<proteinExistence type="predicted"/>
<feature type="region of interest" description="Disordered" evidence="1">
    <location>
        <begin position="1"/>
        <end position="27"/>
    </location>
</feature>
<evidence type="ECO:0000313" key="3">
    <source>
        <dbReference type="Proteomes" id="UP000195880"/>
    </source>
</evidence>
<name>A0A1Z1WCR9_9ACTN</name>
<feature type="compositionally biased region" description="Basic and acidic residues" evidence="1">
    <location>
        <begin position="1"/>
        <end position="11"/>
    </location>
</feature>
<dbReference type="EMBL" id="CP021748">
    <property type="protein sequence ID" value="ARX84231.1"/>
    <property type="molecule type" value="Genomic_DNA"/>
</dbReference>
<dbReference type="eggNOG" id="ENOG502ZAJJ">
    <property type="taxonomic scope" value="Bacteria"/>
</dbReference>
<evidence type="ECO:0000256" key="1">
    <source>
        <dbReference type="SAM" id="MobiDB-lite"/>
    </source>
</evidence>
<dbReference type="AlphaFoldDB" id="A0A1Z1WCR9"/>
<accession>A0A1Z1WCR9</accession>
<reference evidence="2 3" key="1">
    <citation type="submission" date="2017-05" db="EMBL/GenBank/DDBJ databases">
        <title>Streptomyces alboflavus Genome sequencing and assembly.</title>
        <authorList>
            <person name="Wang Y."/>
            <person name="Du B."/>
            <person name="Ding Y."/>
            <person name="Liu H."/>
            <person name="Hou Q."/>
            <person name="Liu K."/>
            <person name="Wang C."/>
            <person name="Yao L."/>
        </authorList>
    </citation>
    <scope>NUCLEOTIDE SEQUENCE [LARGE SCALE GENOMIC DNA]</scope>
    <source>
        <strain evidence="2 3">MDJK44</strain>
    </source>
</reference>
<keyword evidence="3" id="KW-1185">Reference proteome</keyword>
<protein>
    <recommendedName>
        <fullName evidence="4">DNA-binding protein</fullName>
    </recommendedName>
</protein>
<sequence length="939" mass="100917">MTRDMQTRDMQTRGIQSDGGGSAAALAAGLAPPGTPGGEDITARRYGHPYLGARPVVRLTARPFAPVEDRLLADLGYAAPDAGDPVAAGHLPELRYPAWALVHDPAHAEAALTAGVEMARAGRLVGPRPGPALDDFQRIAATLPLDHLPLYWEEVGRMFLAAGRDKQGALMFGRARAADRHTTAGADPARRRAVFLEFALAGALSAKDIKAYVAELAQGPDPLAAYRELRDLAVRRTTGGLPPWPEMLKQLGRLAKSAGLDVTTEHRLVLEDLVDTPALWRAADTFWTAQRKLLVPAVTASAVLRQLLLWRLVDVPPSDLDAWWCGLLVETGALDGLGGGAGAGAAGEWLSALLCRYGDVSAPAVPGELLCLPGLLADRIPDDGAPVRFGSGAPGDYCGIDAVALVRCLEAGVPVADPGPGAVLRNWEGFDDAGLRALLADERFGPVLARSVPQGAYDHEEFRGLWGRQALRPVLREIVDGNVLRARSGGLTAAGHALRWLEDNLRSDMLTDRPDLAARLTGLDLVTPLARTLRAGILDELGWAALDEAAAEMKGGRFWCRASWPVLTVHDRGKAVAIDPGGRIAEHRMRVPAEASRFDHTPHAYFSDGQFLVLHYVNGRQSHYWSDAPDELFDVRPGLWESLHHEPARPGYTFMAPSGRRFMGHRVLDPREERVGPNGHMFHDGGDFWWLTEDAGEPRVRRIDLTTGDLAAPGAALPDFFDPSHLGEHERWHFTSSSLAPLPYGVKESPLGSDGRRVGLRVAQDEVTGQVRYHRVDGVHGVLDGSGSTAVWGLLDIPGADRRLVLSGGVGRYDPVVARDAGTGEPYWHAELKNDGWTSTEPDAMAAGTRLIPPPAFWHFLAPRDPAGSAALRRLTEDAVRDLLAAAATSEEALRTAVGKLLPDVGHPLLARGIAGCVRAAADLAARGERLLTRLTRAT</sequence>
<evidence type="ECO:0008006" key="4">
    <source>
        <dbReference type="Google" id="ProtNLM"/>
    </source>
</evidence>
<dbReference type="KEGG" id="salf:SMD44_03669"/>
<dbReference type="RefSeq" id="WP_087884551.1">
    <property type="nucleotide sequence ID" value="NZ_CP021748.1"/>
</dbReference>
<gene>
    <name evidence="2" type="ORF">SMD44_03669</name>
</gene>
<evidence type="ECO:0000313" key="2">
    <source>
        <dbReference type="EMBL" id="ARX84231.1"/>
    </source>
</evidence>